<accession>A0A5R9FAB0</accession>
<name>A0A5R9FAB0_9BACL</name>
<evidence type="ECO:0000313" key="1">
    <source>
        <dbReference type="EMBL" id="TLS38588.1"/>
    </source>
</evidence>
<protein>
    <submittedName>
        <fullName evidence="1">Uncharacterized protein</fullName>
    </submittedName>
</protein>
<comment type="caution">
    <text evidence="1">The sequence shown here is derived from an EMBL/GenBank/DDBJ whole genome shotgun (WGS) entry which is preliminary data.</text>
</comment>
<gene>
    <name evidence="1" type="ORF">FCL54_03555</name>
</gene>
<sequence length="223" mass="25872">MDERTSILSDSIQDLSKEFIEYQNTISAVSETMKEVSEEQKVYQETMQYREEMFEKINEQLNLFQSHFGEAVNYQQEVAASYEETANKNHLLIQEVNNIIEKMNAAYENRDHQFEGQMESLKTTFKKLEDYLGSSMNDGFKDLVKKMGDYITFTNKLVEQKLKEMGLLQTTLQEGSSFHIQQTMSGLKTELDRLNQTVSTFTRSANNISTFIVNAEEKGMKIK</sequence>
<dbReference type="EMBL" id="SWLG01000002">
    <property type="protein sequence ID" value="TLS38588.1"/>
    <property type="molecule type" value="Genomic_DNA"/>
</dbReference>
<dbReference type="Proteomes" id="UP000308230">
    <property type="component" value="Unassembled WGS sequence"/>
</dbReference>
<dbReference type="AlphaFoldDB" id="A0A5R9FAB0"/>
<keyword evidence="2" id="KW-1185">Reference proteome</keyword>
<organism evidence="1 2">
    <name type="scientific">Exobacillus caeni</name>
    <dbReference type="NCBI Taxonomy" id="2574798"/>
    <lineage>
        <taxon>Bacteria</taxon>
        <taxon>Bacillati</taxon>
        <taxon>Bacillota</taxon>
        <taxon>Bacilli</taxon>
        <taxon>Bacillales</taxon>
        <taxon>Guptibacillaceae</taxon>
        <taxon>Exobacillus</taxon>
    </lineage>
</organism>
<proteinExistence type="predicted"/>
<dbReference type="RefSeq" id="WP_171016665.1">
    <property type="nucleotide sequence ID" value="NZ_SWLG01000002.1"/>
</dbReference>
<evidence type="ECO:0000313" key="2">
    <source>
        <dbReference type="Proteomes" id="UP000308230"/>
    </source>
</evidence>
<reference evidence="1 2" key="1">
    <citation type="submission" date="2019-04" db="EMBL/GenBank/DDBJ databases">
        <title>Bacillus caeni sp. nov., a bacterium isolated from mangrove sediment.</title>
        <authorList>
            <person name="Huang H."/>
            <person name="Mo K."/>
            <person name="Hu Y."/>
        </authorList>
    </citation>
    <scope>NUCLEOTIDE SEQUENCE [LARGE SCALE GENOMIC DNA]</scope>
    <source>
        <strain evidence="1 2">HB172195</strain>
    </source>
</reference>